<dbReference type="Gene3D" id="3.60.110.10">
    <property type="entry name" value="Carbon-nitrogen hydrolase"/>
    <property type="match status" value="1"/>
</dbReference>
<name>A0A7C4LJU5_9PLAN</name>
<dbReference type="SUPFAM" id="SSF56317">
    <property type="entry name" value="Carbon-nitrogen hydrolase"/>
    <property type="match status" value="1"/>
</dbReference>
<proteinExistence type="predicted"/>
<sequence>MAAFVPVVGRPFSVLLVQPHLKPGEEGSSRPWLPQSGDSQAAEAIVHLVYDGQFAENRGVMQRQIRAAQYRAIETRKWDLVCSTWSGSAIIDPAGAVVAQLPATSGVLRTVSRR</sequence>
<accession>A0A7C4LJU5</accession>
<evidence type="ECO:0000313" key="1">
    <source>
        <dbReference type="EMBL" id="HGT38435.1"/>
    </source>
</evidence>
<reference evidence="1" key="1">
    <citation type="journal article" date="2020" name="mSystems">
        <title>Genome- and Community-Level Interaction Insights into Carbon Utilization and Element Cycling Functions of Hydrothermarchaeota in Hydrothermal Sediment.</title>
        <authorList>
            <person name="Zhou Z."/>
            <person name="Liu Y."/>
            <person name="Xu W."/>
            <person name="Pan J."/>
            <person name="Luo Z.H."/>
            <person name="Li M."/>
        </authorList>
    </citation>
    <scope>NUCLEOTIDE SEQUENCE [LARGE SCALE GENOMIC DNA]</scope>
    <source>
        <strain evidence="1">SpSt-508</strain>
    </source>
</reference>
<organism evidence="1">
    <name type="scientific">Schlesneria paludicola</name>
    <dbReference type="NCBI Taxonomy" id="360056"/>
    <lineage>
        <taxon>Bacteria</taxon>
        <taxon>Pseudomonadati</taxon>
        <taxon>Planctomycetota</taxon>
        <taxon>Planctomycetia</taxon>
        <taxon>Planctomycetales</taxon>
        <taxon>Planctomycetaceae</taxon>
        <taxon>Schlesneria</taxon>
    </lineage>
</organism>
<dbReference type="InterPro" id="IPR036526">
    <property type="entry name" value="C-N_Hydrolase_sf"/>
</dbReference>
<protein>
    <recommendedName>
        <fullName evidence="2">CN hydrolase domain-containing protein</fullName>
    </recommendedName>
</protein>
<comment type="caution">
    <text evidence="1">The sequence shown here is derived from an EMBL/GenBank/DDBJ whole genome shotgun (WGS) entry which is preliminary data.</text>
</comment>
<gene>
    <name evidence="1" type="ORF">ENS64_04125</name>
</gene>
<evidence type="ECO:0008006" key="2">
    <source>
        <dbReference type="Google" id="ProtNLM"/>
    </source>
</evidence>
<dbReference type="AlphaFoldDB" id="A0A7C4LJU5"/>
<dbReference type="EMBL" id="DSVQ01000008">
    <property type="protein sequence ID" value="HGT38435.1"/>
    <property type="molecule type" value="Genomic_DNA"/>
</dbReference>